<dbReference type="Gene3D" id="2.40.30.60">
    <property type="entry name" value="RimM"/>
    <property type="match status" value="1"/>
</dbReference>
<dbReference type="SUPFAM" id="SSF50447">
    <property type="entry name" value="Translation proteins"/>
    <property type="match status" value="1"/>
</dbReference>
<evidence type="ECO:0000256" key="1">
    <source>
        <dbReference type="ARBA" id="ARBA00022490"/>
    </source>
</evidence>
<comment type="similarity">
    <text evidence="5">Belongs to the RimM family.</text>
</comment>
<evidence type="ECO:0000256" key="4">
    <source>
        <dbReference type="ARBA" id="ARBA00023186"/>
    </source>
</evidence>
<feature type="region of interest" description="Disordered" evidence="6">
    <location>
        <begin position="1"/>
        <end position="21"/>
    </location>
</feature>
<name>A0A1I6MYB4_9BACT</name>
<protein>
    <recommendedName>
        <fullName evidence="5">Ribosome maturation factor RimM</fullName>
    </recommendedName>
</protein>
<comment type="function">
    <text evidence="5">An accessory protein needed during the final step in the assembly of 30S ribosomal subunit, possibly for assembly of the head region. Essential for efficient processing of 16S rRNA. May be needed both before and after RbfA during the maturation of 16S rRNA. It has affinity for free ribosomal 30S subunits but not for 70S ribosomes.</text>
</comment>
<dbReference type="Pfam" id="PF01782">
    <property type="entry name" value="RimM"/>
    <property type="match status" value="1"/>
</dbReference>
<dbReference type="STRING" id="474950.SAMN05421771_3753"/>
<keyword evidence="1 5" id="KW-0963">Cytoplasm</keyword>
<comment type="domain">
    <text evidence="5">The PRC barrel domain binds ribosomal protein uS19.</text>
</comment>
<keyword evidence="3 5" id="KW-0698">rRNA processing</keyword>
<dbReference type="InterPro" id="IPR056792">
    <property type="entry name" value="PRC_RimM"/>
</dbReference>
<evidence type="ECO:0000256" key="2">
    <source>
        <dbReference type="ARBA" id="ARBA00022517"/>
    </source>
</evidence>
<evidence type="ECO:0000259" key="7">
    <source>
        <dbReference type="Pfam" id="PF01782"/>
    </source>
</evidence>
<dbReference type="HAMAP" id="MF_00014">
    <property type="entry name" value="Ribosome_mat_RimM"/>
    <property type="match status" value="1"/>
</dbReference>
<dbReference type="Proteomes" id="UP000199024">
    <property type="component" value="Unassembled WGS sequence"/>
</dbReference>
<evidence type="ECO:0000256" key="3">
    <source>
        <dbReference type="ARBA" id="ARBA00022552"/>
    </source>
</evidence>
<dbReference type="Gene3D" id="2.30.30.240">
    <property type="entry name" value="PRC-barrel domain"/>
    <property type="match status" value="1"/>
</dbReference>
<dbReference type="Pfam" id="PF24986">
    <property type="entry name" value="PRC_RimM"/>
    <property type="match status" value="1"/>
</dbReference>
<dbReference type="GO" id="GO:0005840">
    <property type="term" value="C:ribosome"/>
    <property type="evidence" value="ECO:0007669"/>
    <property type="project" value="InterPro"/>
</dbReference>
<comment type="subunit">
    <text evidence="5">Binds ribosomal protein uS19.</text>
</comment>
<sequence>MKPVQQKPIPSSDAAPPPLDGDSAKSCTWVILASILRPQGRKGEVLAELLTDFPERFEGEPRVFLAKPGYDGPESAARPATVIGFFLPVGKNNGRIVLHFAGIDSINAAETLAGLEVIVPHHERLEPEEDASYISDLLECAVYDVAREPHLLVGTVDDVHLPTTPDGSRRLDDAAPLLAVLTPEGEEILIPFVKAWLVEIDPDAKRILMRLPEGLIEVNAKP</sequence>
<evidence type="ECO:0000313" key="10">
    <source>
        <dbReference type="Proteomes" id="UP000199024"/>
    </source>
</evidence>
<dbReference type="InterPro" id="IPR011033">
    <property type="entry name" value="PRC_barrel-like_sf"/>
</dbReference>
<dbReference type="InterPro" id="IPR036976">
    <property type="entry name" value="RimM_N_sf"/>
</dbReference>
<reference evidence="9 10" key="1">
    <citation type="submission" date="2016-10" db="EMBL/GenBank/DDBJ databases">
        <authorList>
            <person name="de Groot N.N."/>
        </authorList>
    </citation>
    <scope>NUCLEOTIDE SEQUENCE [LARGE SCALE GENOMIC DNA]</scope>
    <source>
        <strain evidence="9 10">DSM 21001</strain>
    </source>
</reference>
<feature type="domain" description="RimM N-terminal" evidence="7">
    <location>
        <begin position="32"/>
        <end position="122"/>
    </location>
</feature>
<dbReference type="AlphaFoldDB" id="A0A1I6MYB4"/>
<dbReference type="GO" id="GO:0005737">
    <property type="term" value="C:cytoplasm"/>
    <property type="evidence" value="ECO:0007669"/>
    <property type="project" value="UniProtKB-SubCell"/>
</dbReference>
<organism evidence="9 10">
    <name type="scientific">Granulicella pectinivorans</name>
    <dbReference type="NCBI Taxonomy" id="474950"/>
    <lineage>
        <taxon>Bacteria</taxon>
        <taxon>Pseudomonadati</taxon>
        <taxon>Acidobacteriota</taxon>
        <taxon>Terriglobia</taxon>
        <taxon>Terriglobales</taxon>
        <taxon>Acidobacteriaceae</taxon>
        <taxon>Granulicella</taxon>
    </lineage>
</organism>
<keyword evidence="4 5" id="KW-0143">Chaperone</keyword>
<dbReference type="NCBIfam" id="TIGR02273">
    <property type="entry name" value="16S_RimM"/>
    <property type="match status" value="1"/>
</dbReference>
<dbReference type="PANTHER" id="PTHR33692">
    <property type="entry name" value="RIBOSOME MATURATION FACTOR RIMM"/>
    <property type="match status" value="1"/>
</dbReference>
<evidence type="ECO:0000256" key="6">
    <source>
        <dbReference type="SAM" id="MobiDB-lite"/>
    </source>
</evidence>
<dbReference type="RefSeq" id="WP_245782024.1">
    <property type="nucleotide sequence ID" value="NZ_FOZL01000002.1"/>
</dbReference>
<dbReference type="GO" id="GO:0043022">
    <property type="term" value="F:ribosome binding"/>
    <property type="evidence" value="ECO:0007669"/>
    <property type="project" value="InterPro"/>
</dbReference>
<evidence type="ECO:0000259" key="8">
    <source>
        <dbReference type="Pfam" id="PF24986"/>
    </source>
</evidence>
<dbReference type="InterPro" id="IPR011961">
    <property type="entry name" value="RimM"/>
</dbReference>
<accession>A0A1I6MYB4</accession>
<dbReference type="SUPFAM" id="SSF50346">
    <property type="entry name" value="PRC-barrel domain"/>
    <property type="match status" value="1"/>
</dbReference>
<keyword evidence="2 5" id="KW-0690">Ribosome biogenesis</keyword>
<proteinExistence type="inferred from homology"/>
<keyword evidence="10" id="KW-1185">Reference proteome</keyword>
<evidence type="ECO:0000313" key="9">
    <source>
        <dbReference type="EMBL" id="SFS20664.1"/>
    </source>
</evidence>
<dbReference type="EMBL" id="FOZL01000002">
    <property type="protein sequence ID" value="SFS20664.1"/>
    <property type="molecule type" value="Genomic_DNA"/>
</dbReference>
<dbReference type="PANTHER" id="PTHR33692:SF1">
    <property type="entry name" value="RIBOSOME MATURATION FACTOR RIMM"/>
    <property type="match status" value="1"/>
</dbReference>
<evidence type="ECO:0000256" key="5">
    <source>
        <dbReference type="HAMAP-Rule" id="MF_00014"/>
    </source>
</evidence>
<dbReference type="GO" id="GO:0006364">
    <property type="term" value="P:rRNA processing"/>
    <property type="evidence" value="ECO:0007669"/>
    <property type="project" value="UniProtKB-UniRule"/>
</dbReference>
<feature type="domain" description="Ribosome maturation factor RimM PRC barrel" evidence="8">
    <location>
        <begin position="176"/>
        <end position="215"/>
    </location>
</feature>
<gene>
    <name evidence="5" type="primary">rimM</name>
    <name evidence="9" type="ORF">SAMN05421771_3753</name>
</gene>
<dbReference type="GO" id="GO:0042274">
    <property type="term" value="P:ribosomal small subunit biogenesis"/>
    <property type="evidence" value="ECO:0007669"/>
    <property type="project" value="UniProtKB-UniRule"/>
</dbReference>
<dbReference type="InterPro" id="IPR009000">
    <property type="entry name" value="Transl_B-barrel_sf"/>
</dbReference>
<dbReference type="InterPro" id="IPR002676">
    <property type="entry name" value="RimM_N"/>
</dbReference>
<comment type="subcellular location">
    <subcellularLocation>
        <location evidence="5">Cytoplasm</location>
    </subcellularLocation>
</comment>